<dbReference type="SUPFAM" id="SSF53254">
    <property type="entry name" value="Phosphoglycerate mutase-like"/>
    <property type="match status" value="1"/>
</dbReference>
<protein>
    <submittedName>
        <fullName evidence="1">Histidine phosphatase family protein</fullName>
    </submittedName>
</protein>
<dbReference type="CDD" id="cd07067">
    <property type="entry name" value="HP_PGM_like"/>
    <property type="match status" value="1"/>
</dbReference>
<dbReference type="SMART" id="SM00855">
    <property type="entry name" value="PGAM"/>
    <property type="match status" value="1"/>
</dbReference>
<dbReference type="AlphaFoldDB" id="A0A2U3AKT2"/>
<dbReference type="OrthoDB" id="9783269at2"/>
<dbReference type="PANTHER" id="PTHR48100:SF1">
    <property type="entry name" value="HISTIDINE PHOSPHATASE FAMILY PROTEIN-RELATED"/>
    <property type="match status" value="1"/>
</dbReference>
<name>A0A2U3AKT2_9BACL</name>
<gene>
    <name evidence="1" type="ORF">DEX24_09405</name>
</gene>
<dbReference type="InterPro" id="IPR029033">
    <property type="entry name" value="His_PPase_superfam"/>
</dbReference>
<dbReference type="EMBL" id="QFVR01000011">
    <property type="protein sequence ID" value="PWI25143.1"/>
    <property type="molecule type" value="Genomic_DNA"/>
</dbReference>
<dbReference type="Pfam" id="PF00300">
    <property type="entry name" value="His_Phos_1"/>
    <property type="match status" value="1"/>
</dbReference>
<evidence type="ECO:0000313" key="2">
    <source>
        <dbReference type="Proteomes" id="UP000245938"/>
    </source>
</evidence>
<dbReference type="GO" id="GO:0005737">
    <property type="term" value="C:cytoplasm"/>
    <property type="evidence" value="ECO:0007669"/>
    <property type="project" value="TreeGrafter"/>
</dbReference>
<dbReference type="PANTHER" id="PTHR48100">
    <property type="entry name" value="BROAD-SPECIFICITY PHOSPHATASE YOR283W-RELATED"/>
    <property type="match status" value="1"/>
</dbReference>
<evidence type="ECO:0000313" key="1">
    <source>
        <dbReference type="EMBL" id="PWI25143.1"/>
    </source>
</evidence>
<dbReference type="RefSeq" id="WP_109306176.1">
    <property type="nucleotide sequence ID" value="NZ_BJUF01000006.1"/>
</dbReference>
<reference evidence="1 2" key="1">
    <citation type="submission" date="2018-05" db="EMBL/GenBank/DDBJ databases">
        <title>Kurthia sibirica genome sequence.</title>
        <authorList>
            <person name="Maclea K.S."/>
            <person name="Goen A.E."/>
        </authorList>
    </citation>
    <scope>NUCLEOTIDE SEQUENCE [LARGE SCALE GENOMIC DNA]</scope>
    <source>
        <strain evidence="1 2">ATCC 49154</strain>
    </source>
</reference>
<sequence length="197" mass="23017">MAKPFMLTLIRHAKTKSNVERRYLGWTDEAILQQCLPLIDQELPLVYGSDLKRCQQTAAAYFPHATYRAITDFRESNFGDFEGCTYEDLQFRPQYRNWIDAPMYRAPPNGETLVQLIARVRRGLRNITESSHATILLHGGSLRAVLIQFSPQLSDFWQWQIEHDEQYKLRWSSFQAFKEGQRCISLSVEPLMVKDDI</sequence>
<keyword evidence="2" id="KW-1185">Reference proteome</keyword>
<dbReference type="InterPro" id="IPR050275">
    <property type="entry name" value="PGM_Phosphatase"/>
</dbReference>
<dbReference type="InterPro" id="IPR013078">
    <property type="entry name" value="His_Pase_superF_clade-1"/>
</dbReference>
<dbReference type="Gene3D" id="3.40.50.1240">
    <property type="entry name" value="Phosphoglycerate mutase-like"/>
    <property type="match status" value="1"/>
</dbReference>
<proteinExistence type="predicted"/>
<organism evidence="1 2">
    <name type="scientific">Kurthia sibirica</name>
    <dbReference type="NCBI Taxonomy" id="202750"/>
    <lineage>
        <taxon>Bacteria</taxon>
        <taxon>Bacillati</taxon>
        <taxon>Bacillota</taxon>
        <taxon>Bacilli</taxon>
        <taxon>Bacillales</taxon>
        <taxon>Caryophanaceae</taxon>
        <taxon>Kurthia</taxon>
    </lineage>
</organism>
<accession>A0A2U3AKT2</accession>
<dbReference type="GO" id="GO:0016791">
    <property type="term" value="F:phosphatase activity"/>
    <property type="evidence" value="ECO:0007669"/>
    <property type="project" value="TreeGrafter"/>
</dbReference>
<dbReference type="Proteomes" id="UP000245938">
    <property type="component" value="Unassembled WGS sequence"/>
</dbReference>
<comment type="caution">
    <text evidence="1">The sequence shown here is derived from an EMBL/GenBank/DDBJ whole genome shotgun (WGS) entry which is preliminary data.</text>
</comment>